<organism evidence="2 3">
    <name type="scientific">Tetranychus urticae</name>
    <name type="common">Two-spotted spider mite</name>
    <dbReference type="NCBI Taxonomy" id="32264"/>
    <lineage>
        <taxon>Eukaryota</taxon>
        <taxon>Metazoa</taxon>
        <taxon>Ecdysozoa</taxon>
        <taxon>Arthropoda</taxon>
        <taxon>Chelicerata</taxon>
        <taxon>Arachnida</taxon>
        <taxon>Acari</taxon>
        <taxon>Acariformes</taxon>
        <taxon>Trombidiformes</taxon>
        <taxon>Prostigmata</taxon>
        <taxon>Eleutherengona</taxon>
        <taxon>Raphignathae</taxon>
        <taxon>Tetranychoidea</taxon>
        <taxon>Tetranychidae</taxon>
        <taxon>Tetranychus</taxon>
    </lineage>
</organism>
<feature type="transmembrane region" description="Helical" evidence="1">
    <location>
        <begin position="265"/>
        <end position="284"/>
    </location>
</feature>
<reference evidence="2" key="2">
    <citation type="submission" date="2015-06" db="UniProtKB">
        <authorList>
            <consortium name="EnsemblMetazoa"/>
        </authorList>
    </citation>
    <scope>IDENTIFICATION</scope>
</reference>
<evidence type="ECO:0008006" key="4">
    <source>
        <dbReference type="Google" id="ProtNLM"/>
    </source>
</evidence>
<evidence type="ECO:0000313" key="3">
    <source>
        <dbReference type="Proteomes" id="UP000015104"/>
    </source>
</evidence>
<name>T1JRN5_TETUR</name>
<feature type="transmembrane region" description="Helical" evidence="1">
    <location>
        <begin position="144"/>
        <end position="163"/>
    </location>
</feature>
<feature type="transmembrane region" description="Helical" evidence="1">
    <location>
        <begin position="198"/>
        <end position="218"/>
    </location>
</feature>
<feature type="transmembrane region" description="Helical" evidence="1">
    <location>
        <begin position="370"/>
        <end position="388"/>
    </location>
</feature>
<dbReference type="EMBL" id="CAEY01000449">
    <property type="status" value="NOT_ANNOTATED_CDS"/>
    <property type="molecule type" value="Genomic_DNA"/>
</dbReference>
<keyword evidence="1" id="KW-1133">Transmembrane helix</keyword>
<evidence type="ECO:0000256" key="1">
    <source>
        <dbReference type="SAM" id="Phobius"/>
    </source>
</evidence>
<dbReference type="AlphaFoldDB" id="T1JRN5"/>
<dbReference type="Proteomes" id="UP000015104">
    <property type="component" value="Unassembled WGS sequence"/>
</dbReference>
<reference evidence="3" key="1">
    <citation type="submission" date="2011-08" db="EMBL/GenBank/DDBJ databases">
        <authorList>
            <person name="Rombauts S."/>
        </authorList>
    </citation>
    <scope>NUCLEOTIDE SEQUENCE</scope>
    <source>
        <strain evidence="3">London</strain>
    </source>
</reference>
<dbReference type="HOGENOM" id="CLU_700820_0_0_1"/>
<feature type="transmembrane region" description="Helical" evidence="1">
    <location>
        <begin position="291"/>
        <end position="311"/>
    </location>
</feature>
<feature type="transmembrane region" description="Helical" evidence="1">
    <location>
        <begin position="85"/>
        <end position="104"/>
    </location>
</feature>
<keyword evidence="1" id="KW-0812">Transmembrane</keyword>
<evidence type="ECO:0000313" key="2">
    <source>
        <dbReference type="EnsemblMetazoa" id="tetur01g07520.1"/>
    </source>
</evidence>
<protein>
    <recommendedName>
        <fullName evidence="4">Gustatory receptor</fullName>
    </recommendedName>
</protein>
<accession>T1JRN5</accession>
<dbReference type="EnsemblMetazoa" id="tetur01g07520.1">
    <property type="protein sequence ID" value="tetur01g07520.1"/>
    <property type="gene ID" value="tetur01g07520"/>
</dbReference>
<sequence length="400" mass="46723">MASGIESFVSKSFPFSRFLIKKRFFWLTYLNLRSPWYNRAITILLCCLCTSYLIRAPIYIFAPIEPIRKLYLGDFAYNYESIHDVIWAVQAFWFLSAIYAIYIIDETNRSVKMQIWFDGLSILEEGKDEFFRRPNGKIIVASKLYYSNVDSSVIFALLFNYSFFLPNMILHHSDTPLLILLNIHSLIISGAATAATNYGINICFLFCFNAFLVGQKFIKLKERFDTKMDKTKRWHRKISSNSARFISLLKQVYYGNFFWSQICSAAFSSTFIGQIFLMYLLFFIPLNKFHFFSLLGLAIINFACGQSLIFLSGVYAKSKLNDCHKQLRRVIYSKDIKLRVVDKMKLTIISEYVSHRKLFVILASLEMNSYNYLLVCIEMISHLLLVIINKKYRSSSLYES</sequence>
<keyword evidence="1" id="KW-0472">Membrane</keyword>
<feature type="transmembrane region" description="Helical" evidence="1">
    <location>
        <begin position="40"/>
        <end position="64"/>
    </location>
</feature>
<keyword evidence="3" id="KW-1185">Reference proteome</keyword>
<proteinExistence type="predicted"/>